<proteinExistence type="predicted"/>
<dbReference type="eggNOG" id="COG3256">
    <property type="taxonomic scope" value="Bacteria"/>
</dbReference>
<dbReference type="PaxDb" id="880073-Calab_2506"/>
<dbReference type="GO" id="GO:0020037">
    <property type="term" value="F:heme binding"/>
    <property type="evidence" value="ECO:0007669"/>
    <property type="project" value="InterPro"/>
</dbReference>
<feature type="transmembrane region" description="Helical" evidence="2">
    <location>
        <begin position="510"/>
        <end position="531"/>
    </location>
</feature>
<dbReference type="Proteomes" id="UP000004671">
    <property type="component" value="Chromosome"/>
</dbReference>
<dbReference type="KEGG" id="caby:Cabys_1327"/>
<feature type="transmembrane region" description="Helical" evidence="2">
    <location>
        <begin position="362"/>
        <end position="382"/>
    </location>
</feature>
<accession>H1XNE5</accession>
<keyword evidence="2" id="KW-0472">Membrane</keyword>
<reference evidence="5 6" key="1">
    <citation type="submission" date="2011-09" db="EMBL/GenBank/DDBJ databases">
        <title>The permanent draft genome of Caldithrix abyssi DSM 13497.</title>
        <authorList>
            <consortium name="US DOE Joint Genome Institute (JGI-PGF)"/>
            <person name="Lucas S."/>
            <person name="Han J."/>
            <person name="Lapidus A."/>
            <person name="Bruce D."/>
            <person name="Goodwin L."/>
            <person name="Pitluck S."/>
            <person name="Peters L."/>
            <person name="Kyrpides N."/>
            <person name="Mavromatis K."/>
            <person name="Ivanova N."/>
            <person name="Mikhailova N."/>
            <person name="Chertkov O."/>
            <person name="Detter J.C."/>
            <person name="Tapia R."/>
            <person name="Han C."/>
            <person name="Land M."/>
            <person name="Hauser L."/>
            <person name="Markowitz V."/>
            <person name="Cheng J.-F."/>
            <person name="Hugenholtz P."/>
            <person name="Woyke T."/>
            <person name="Wu D."/>
            <person name="Spring S."/>
            <person name="Brambilla E."/>
            <person name="Klenk H.-P."/>
            <person name="Eisen J.A."/>
        </authorList>
    </citation>
    <scope>NUCLEOTIDE SEQUENCE [LARGE SCALE GENOMIC DNA]</scope>
    <source>
        <strain evidence="5 6">DSM 13497</strain>
    </source>
</reference>
<feature type="transmembrane region" description="Helical" evidence="2">
    <location>
        <begin position="278"/>
        <end position="299"/>
    </location>
</feature>
<dbReference type="GO" id="GO:0004129">
    <property type="term" value="F:cytochrome-c oxidase activity"/>
    <property type="evidence" value="ECO:0007669"/>
    <property type="project" value="InterPro"/>
</dbReference>
<sequence length="738" mass="84209">MSLLDRLMSRKGLYATFWFFAIFMVTALIYFTANLQKEVPPIPKVVVSEAGEVLYTYDDVIEGKGYFQQFDLMDWGTLLGMGAYIGPDFTTDFMHKRAESLYDFYGYQMYGKRGKDLTKIERGAVKERVKQDFHQETALNEERVVYTTASAEAYKKNVEYLVDLLVNGDRERAFTGGVIRPDEARKIAAFIDWSQLVASSLRPGTDRTWSNDWPPEPLVDQGNSWINNYYSLWEFLLLWTLTILVIFLSYEYLFKKDEHDQLSEPMKITSIFPSQKKLLKYVPIVAGLFLVQLIIGGYLSHLYTEPSKDFIISQEILPFNVLRSIHTQLAILWVAVGWLVGGLLIAPWVANKDHKFPWLVDVLWAALVVVAVGGIIGLYMGATGQMRDVWFWFGNEGRELINLGRFWDIGLVVGLVFWFLLVISLIRKAATNNPLVSTIIWSAFAIATLYMAGMMPLHKIMPNFTVDDYYRWWVIHLWVELTFELFAAGSLAFFTVSLGLVSHKVAVKTMLFELALITMSGTLGVGHHYWWQGLDQYWIAIGGIFSALEPLPLALLMIEAWKQQRELSASESGFAFNTVFMWLAGSAFLNWIGAGFLGMVINTPTINYYSHGTYLIMPHGHVALLGAFGYISLAFIYMTARTNSLANNLEWNDTLTKWGFWLLTIGVLLFAIPTIVIGFHQAEIAHDFGYYYARLREAVEPLKGWLWIRIIPDSMMILGGALVLFDLVKKMYFSKKMA</sequence>
<dbReference type="HOGENOM" id="CLU_021582_0_0_0"/>
<evidence type="ECO:0000256" key="1">
    <source>
        <dbReference type="ARBA" id="ARBA00022660"/>
    </source>
</evidence>
<dbReference type="AlphaFoldDB" id="H1XNE5"/>
<dbReference type="InterPro" id="IPR054309">
    <property type="entry name" value="NorB_cytochrome_c-like"/>
</dbReference>
<keyword evidence="2" id="KW-1133">Transmembrane helix</keyword>
<dbReference type="SUPFAM" id="SSF81442">
    <property type="entry name" value="Cytochrome c oxidase subunit I-like"/>
    <property type="match status" value="1"/>
</dbReference>
<dbReference type="EMBL" id="CM001402">
    <property type="protein sequence ID" value="EHO42116.1"/>
    <property type="molecule type" value="Genomic_DNA"/>
</dbReference>
<dbReference type="PANTHER" id="PTHR10422:SF38">
    <property type="entry name" value="CYTOCHROME B SUBUNIT OF NITRIC OXIDE REDUCTASE"/>
    <property type="match status" value="1"/>
</dbReference>
<evidence type="ECO:0000313" key="4">
    <source>
        <dbReference type="EMBL" id="APF18076.1"/>
    </source>
</evidence>
<feature type="transmembrane region" description="Helical" evidence="2">
    <location>
        <begin position="330"/>
        <end position="350"/>
    </location>
</feature>
<dbReference type="Proteomes" id="UP000183868">
    <property type="component" value="Chromosome"/>
</dbReference>
<feature type="transmembrane region" description="Helical" evidence="2">
    <location>
        <begin position="579"/>
        <end position="601"/>
    </location>
</feature>
<evidence type="ECO:0000313" key="6">
    <source>
        <dbReference type="Proteomes" id="UP000004671"/>
    </source>
</evidence>
<dbReference type="InterPro" id="IPR023616">
    <property type="entry name" value="Cyt_c_oxase-like_su1_dom"/>
</dbReference>
<dbReference type="InParanoid" id="H1XNE5"/>
<keyword evidence="1" id="KW-0679">Respiratory chain</keyword>
<keyword evidence="1" id="KW-0249">Electron transport</keyword>
<keyword evidence="2" id="KW-0812">Transmembrane</keyword>
<dbReference type="Pfam" id="PF00115">
    <property type="entry name" value="COX1"/>
    <property type="match status" value="1"/>
</dbReference>
<feature type="transmembrane region" description="Helical" evidence="2">
    <location>
        <begin position="232"/>
        <end position="253"/>
    </location>
</feature>
<reference evidence="4 7" key="2">
    <citation type="submission" date="2016-11" db="EMBL/GenBank/DDBJ databases">
        <title>Genomic analysis of Caldithrix abyssi and proposal of a novel bacterial phylum Caldithrichaeota.</title>
        <authorList>
            <person name="Kublanov I."/>
            <person name="Sigalova O."/>
            <person name="Gavrilov S."/>
            <person name="Lebedinsky A."/>
            <person name="Ivanova N."/>
            <person name="Daum C."/>
            <person name="Reddy T."/>
            <person name="Klenk H.P."/>
            <person name="Goker M."/>
            <person name="Reva O."/>
            <person name="Miroshnichenko M."/>
            <person name="Kyprides N."/>
            <person name="Woyke T."/>
            <person name="Gelfand M."/>
        </authorList>
    </citation>
    <scope>NUCLEOTIDE SEQUENCE [LARGE SCALE GENOMIC DNA]</scope>
    <source>
        <strain evidence="4 7">LF13</strain>
    </source>
</reference>
<evidence type="ECO:0000313" key="7">
    <source>
        <dbReference type="Proteomes" id="UP000183868"/>
    </source>
</evidence>
<dbReference type="InterPro" id="IPR036927">
    <property type="entry name" value="Cyt_c_oxase-like_su1_sf"/>
</dbReference>
<feature type="transmembrane region" description="Helical" evidence="2">
    <location>
        <begin position="438"/>
        <end position="457"/>
    </location>
</feature>
<feature type="domain" description="Cytochrome oxidase subunit I profile" evidence="3">
    <location>
        <begin position="508"/>
        <end position="679"/>
    </location>
</feature>
<feature type="transmembrane region" description="Helical" evidence="2">
    <location>
        <begin position="406"/>
        <end position="426"/>
    </location>
</feature>
<organism evidence="5 6">
    <name type="scientific">Caldithrix abyssi DSM 13497</name>
    <dbReference type="NCBI Taxonomy" id="880073"/>
    <lineage>
        <taxon>Bacteria</taxon>
        <taxon>Pseudomonadati</taxon>
        <taxon>Calditrichota</taxon>
        <taxon>Calditrichia</taxon>
        <taxon>Calditrichales</taxon>
        <taxon>Calditrichaceae</taxon>
        <taxon>Caldithrix</taxon>
    </lineage>
</organism>
<keyword evidence="1" id="KW-0813">Transport</keyword>
<dbReference type="GO" id="GO:0009060">
    <property type="term" value="P:aerobic respiration"/>
    <property type="evidence" value="ECO:0007669"/>
    <property type="project" value="InterPro"/>
</dbReference>
<evidence type="ECO:0000313" key="5">
    <source>
        <dbReference type="EMBL" id="EHO42116.1"/>
    </source>
</evidence>
<protein>
    <submittedName>
        <fullName evidence="5">Cytochrome c oxidase subunit I</fullName>
    </submittedName>
    <submittedName>
        <fullName evidence="4">Nitric oxide reductase, NorZ apoprotein</fullName>
    </submittedName>
</protein>
<name>H1XNE5_CALAY</name>
<dbReference type="GO" id="GO:0016020">
    <property type="term" value="C:membrane"/>
    <property type="evidence" value="ECO:0007669"/>
    <property type="project" value="InterPro"/>
</dbReference>
<dbReference type="PROSITE" id="PS50855">
    <property type="entry name" value="COX1"/>
    <property type="match status" value="1"/>
</dbReference>
<feature type="transmembrane region" description="Helical" evidence="2">
    <location>
        <begin position="477"/>
        <end position="498"/>
    </location>
</feature>
<feature type="transmembrane region" description="Helical" evidence="2">
    <location>
        <begin position="660"/>
        <end position="682"/>
    </location>
</feature>
<gene>
    <name evidence="4" type="primary">norZ</name>
    <name evidence="4" type="ORF">Cabys_1327</name>
    <name evidence="5" type="ORF">Calab_2506</name>
</gene>
<dbReference type="Pfam" id="PF22085">
    <property type="entry name" value="NorB_cytochrome_c-like"/>
    <property type="match status" value="1"/>
</dbReference>
<dbReference type="InterPro" id="IPR000883">
    <property type="entry name" value="Cyt_C_Oxase_1"/>
</dbReference>
<feature type="transmembrane region" description="Helical" evidence="2">
    <location>
        <begin position="537"/>
        <end position="558"/>
    </location>
</feature>
<dbReference type="Gene3D" id="1.20.210.10">
    <property type="entry name" value="Cytochrome c oxidase-like, subunit I domain"/>
    <property type="match status" value="1"/>
</dbReference>
<dbReference type="STRING" id="880073.Cabys_1327"/>
<dbReference type="EMBL" id="CP018099">
    <property type="protein sequence ID" value="APF18076.1"/>
    <property type="molecule type" value="Genomic_DNA"/>
</dbReference>
<evidence type="ECO:0000256" key="2">
    <source>
        <dbReference type="SAM" id="Phobius"/>
    </source>
</evidence>
<keyword evidence="6" id="KW-1185">Reference proteome</keyword>
<feature type="transmembrane region" description="Helical" evidence="2">
    <location>
        <begin position="12"/>
        <end position="33"/>
    </location>
</feature>
<dbReference type="OrthoDB" id="9767153at2"/>
<feature type="transmembrane region" description="Helical" evidence="2">
    <location>
        <begin position="706"/>
        <end position="728"/>
    </location>
</feature>
<feature type="transmembrane region" description="Helical" evidence="2">
    <location>
        <begin position="621"/>
        <end position="640"/>
    </location>
</feature>
<evidence type="ECO:0000259" key="3">
    <source>
        <dbReference type="PROSITE" id="PS50855"/>
    </source>
</evidence>
<dbReference type="PANTHER" id="PTHR10422">
    <property type="entry name" value="CYTOCHROME C OXIDASE SUBUNIT 1"/>
    <property type="match status" value="1"/>
</dbReference>
<dbReference type="RefSeq" id="WP_006929350.1">
    <property type="nucleotide sequence ID" value="NZ_CM001402.1"/>
</dbReference>